<keyword evidence="9" id="KW-1185">Reference proteome</keyword>
<dbReference type="PANTHER" id="PTHR43365">
    <property type="entry name" value="BLR7806 PROTEIN"/>
    <property type="match status" value="1"/>
</dbReference>
<keyword evidence="2 5" id="KW-0808">Transferase</keyword>
<reference evidence="8 9" key="1">
    <citation type="submission" date="2019-11" db="EMBL/GenBank/DDBJ databases">
        <title>Metabolism of dissolved organic matter in forest soils.</title>
        <authorList>
            <person name="Cyle K.T."/>
            <person name="Wilhelm R.C."/>
            <person name="Martinez C.E."/>
        </authorList>
    </citation>
    <scope>NUCLEOTIDE SEQUENCE [LARGE SCALE GENOMIC DNA]</scope>
    <source>
        <strain evidence="8 9">5N</strain>
    </source>
</reference>
<sequence length="391" mass="41270">MNEAYIVAAVRTAGGKKGGRLKHWHPADLGGFVIDALLERSGIDPAVIEDVVFGCVTQAGEQASNIGRQSVLASSLPHTIPGTTVDRACGSSQQALHFAAQAVKSGVMDVVLAGGVESMTRSPMGLAAHFPSEHGFGHYQGPRCQARYPGIKFSQFDGAARMIPMYELSKPEFDEFALLSHRRAAYATTSGQFAKEIVAVPVRDPESGKEFLHDRDEGIRYDASLEAIASVKPISEGGILSAAHASQLCDGAAALLIVNEAGLKKTGLTPLARVHHMSVLGGDPVVMLDVPIAATQAALRKARMSIEDIDLYEVNEAFAPIPLAWARKVGADLSKMNVNGGALALGHPLGASGCKLMTTLIHALQARNGRYGLQTMCEGGGMANVTIVERL</sequence>
<accession>A0A972NJV4</accession>
<dbReference type="Gene3D" id="3.40.47.10">
    <property type="match status" value="1"/>
</dbReference>
<feature type="domain" description="Thiolase N-terminal" evidence="6">
    <location>
        <begin position="5"/>
        <end position="260"/>
    </location>
</feature>
<gene>
    <name evidence="8" type="ORF">GNZ13_09570</name>
</gene>
<comment type="similarity">
    <text evidence="1 5">Belongs to the thiolase-like superfamily. Thiolase family.</text>
</comment>
<evidence type="ECO:0000256" key="2">
    <source>
        <dbReference type="ARBA" id="ARBA00022679"/>
    </source>
</evidence>
<organism evidence="8 9">
    <name type="scientific">Paraburkholderia elongata</name>
    <dbReference type="NCBI Taxonomy" id="2675747"/>
    <lineage>
        <taxon>Bacteria</taxon>
        <taxon>Pseudomonadati</taxon>
        <taxon>Pseudomonadota</taxon>
        <taxon>Betaproteobacteria</taxon>
        <taxon>Burkholderiales</taxon>
        <taxon>Burkholderiaceae</taxon>
        <taxon>Paraburkholderia</taxon>
    </lineage>
</organism>
<dbReference type="InterPro" id="IPR016039">
    <property type="entry name" value="Thiolase-like"/>
</dbReference>
<comment type="caution">
    <text evidence="8">The sequence shown here is derived from an EMBL/GenBank/DDBJ whole genome shotgun (WGS) entry which is preliminary data.</text>
</comment>
<dbReference type="AlphaFoldDB" id="A0A972NJV4"/>
<dbReference type="InterPro" id="IPR020613">
    <property type="entry name" value="Thiolase_CS"/>
</dbReference>
<evidence type="ECO:0000256" key="4">
    <source>
        <dbReference type="PIRSR" id="PIRSR000429-1"/>
    </source>
</evidence>
<evidence type="ECO:0000259" key="6">
    <source>
        <dbReference type="Pfam" id="PF00108"/>
    </source>
</evidence>
<dbReference type="Pfam" id="PF02803">
    <property type="entry name" value="Thiolase_C"/>
    <property type="match status" value="1"/>
</dbReference>
<dbReference type="EMBL" id="WOEZ01000044">
    <property type="protein sequence ID" value="NPT54851.1"/>
    <property type="molecule type" value="Genomic_DNA"/>
</dbReference>
<evidence type="ECO:0000256" key="5">
    <source>
        <dbReference type="RuleBase" id="RU003557"/>
    </source>
</evidence>
<dbReference type="InterPro" id="IPR020617">
    <property type="entry name" value="Thiolase_C"/>
</dbReference>
<feature type="active site" description="Proton acceptor" evidence="4">
    <location>
        <position position="377"/>
    </location>
</feature>
<dbReference type="SUPFAM" id="SSF53901">
    <property type="entry name" value="Thiolase-like"/>
    <property type="match status" value="2"/>
</dbReference>
<evidence type="ECO:0000313" key="9">
    <source>
        <dbReference type="Proteomes" id="UP000655523"/>
    </source>
</evidence>
<feature type="domain" description="Thiolase C-terminal" evidence="7">
    <location>
        <begin position="268"/>
        <end position="390"/>
    </location>
</feature>
<feature type="active site" description="Proton acceptor" evidence="4">
    <location>
        <position position="347"/>
    </location>
</feature>
<dbReference type="InterPro" id="IPR020616">
    <property type="entry name" value="Thiolase_N"/>
</dbReference>
<evidence type="ECO:0000256" key="3">
    <source>
        <dbReference type="ARBA" id="ARBA00023315"/>
    </source>
</evidence>
<evidence type="ECO:0000259" key="7">
    <source>
        <dbReference type="Pfam" id="PF02803"/>
    </source>
</evidence>
<dbReference type="GO" id="GO:0003988">
    <property type="term" value="F:acetyl-CoA C-acyltransferase activity"/>
    <property type="evidence" value="ECO:0007669"/>
    <property type="project" value="UniProtKB-EC"/>
</dbReference>
<dbReference type="PROSITE" id="PS00737">
    <property type="entry name" value="THIOLASE_2"/>
    <property type="match status" value="1"/>
</dbReference>
<dbReference type="Proteomes" id="UP000655523">
    <property type="component" value="Unassembled WGS sequence"/>
</dbReference>
<evidence type="ECO:0000256" key="1">
    <source>
        <dbReference type="ARBA" id="ARBA00010982"/>
    </source>
</evidence>
<dbReference type="InterPro" id="IPR002155">
    <property type="entry name" value="Thiolase"/>
</dbReference>
<evidence type="ECO:0000313" key="8">
    <source>
        <dbReference type="EMBL" id="NPT54851.1"/>
    </source>
</evidence>
<protein>
    <submittedName>
        <fullName evidence="8">Acetyl-CoA C-acyltransferase</fullName>
        <ecNumber evidence="8">2.3.1.16</ecNumber>
    </submittedName>
</protein>
<feature type="active site" description="Acyl-thioester intermediate" evidence="4">
    <location>
        <position position="89"/>
    </location>
</feature>
<proteinExistence type="inferred from homology"/>
<dbReference type="EC" id="2.3.1.16" evidence="8"/>
<dbReference type="PANTHER" id="PTHR43365:SF1">
    <property type="entry name" value="ACETYL-COA C-ACYLTRANSFERASE"/>
    <property type="match status" value="1"/>
</dbReference>
<name>A0A972NJV4_9BURK</name>
<dbReference type="PIRSF" id="PIRSF000429">
    <property type="entry name" value="Ac-CoA_Ac_transf"/>
    <property type="match status" value="1"/>
</dbReference>
<dbReference type="RefSeq" id="WP_172162749.1">
    <property type="nucleotide sequence ID" value="NZ_WOEZ01000044.1"/>
</dbReference>
<dbReference type="CDD" id="cd00751">
    <property type="entry name" value="thiolase"/>
    <property type="match status" value="1"/>
</dbReference>
<dbReference type="NCBIfam" id="NF005077">
    <property type="entry name" value="PRK06504.1"/>
    <property type="match status" value="1"/>
</dbReference>
<keyword evidence="3 5" id="KW-0012">Acyltransferase</keyword>
<dbReference type="NCBIfam" id="TIGR01930">
    <property type="entry name" value="AcCoA-C-Actrans"/>
    <property type="match status" value="1"/>
</dbReference>
<dbReference type="Pfam" id="PF00108">
    <property type="entry name" value="Thiolase_N"/>
    <property type="match status" value="1"/>
</dbReference>